<evidence type="ECO:0000313" key="1">
    <source>
        <dbReference type="EMBL" id="RNA12462.1"/>
    </source>
</evidence>
<name>A0A3M7QMA6_BRAPC</name>
<keyword evidence="2" id="KW-1185">Reference proteome</keyword>
<dbReference type="AlphaFoldDB" id="A0A3M7QMA6"/>
<evidence type="ECO:0000313" key="2">
    <source>
        <dbReference type="Proteomes" id="UP000276133"/>
    </source>
</evidence>
<sequence>MRSENIFELLAIFESKWNNCLMPVSIFKFCDILVDELYKNIRRRLENIWTNANFLIKLLKLKSMHEKSRNSLIFIRVDLSKKI</sequence>
<accession>A0A3M7QMA6</accession>
<gene>
    <name evidence="1" type="ORF">BpHYR1_001357</name>
</gene>
<dbReference type="EMBL" id="REGN01005688">
    <property type="protein sequence ID" value="RNA12462.1"/>
    <property type="molecule type" value="Genomic_DNA"/>
</dbReference>
<dbReference type="Proteomes" id="UP000276133">
    <property type="component" value="Unassembled WGS sequence"/>
</dbReference>
<proteinExistence type="predicted"/>
<protein>
    <submittedName>
        <fullName evidence="1">Uncharacterized protein</fullName>
    </submittedName>
</protein>
<organism evidence="1 2">
    <name type="scientific">Brachionus plicatilis</name>
    <name type="common">Marine rotifer</name>
    <name type="synonym">Brachionus muelleri</name>
    <dbReference type="NCBI Taxonomy" id="10195"/>
    <lineage>
        <taxon>Eukaryota</taxon>
        <taxon>Metazoa</taxon>
        <taxon>Spiralia</taxon>
        <taxon>Gnathifera</taxon>
        <taxon>Rotifera</taxon>
        <taxon>Eurotatoria</taxon>
        <taxon>Monogononta</taxon>
        <taxon>Pseudotrocha</taxon>
        <taxon>Ploima</taxon>
        <taxon>Brachionidae</taxon>
        <taxon>Brachionus</taxon>
    </lineage>
</organism>
<comment type="caution">
    <text evidence="1">The sequence shown here is derived from an EMBL/GenBank/DDBJ whole genome shotgun (WGS) entry which is preliminary data.</text>
</comment>
<reference evidence="1 2" key="1">
    <citation type="journal article" date="2018" name="Sci. Rep.">
        <title>Genomic signatures of local adaptation to the degree of environmental predictability in rotifers.</title>
        <authorList>
            <person name="Franch-Gras L."/>
            <person name="Hahn C."/>
            <person name="Garcia-Roger E.M."/>
            <person name="Carmona M.J."/>
            <person name="Serra M."/>
            <person name="Gomez A."/>
        </authorList>
    </citation>
    <scope>NUCLEOTIDE SEQUENCE [LARGE SCALE GENOMIC DNA]</scope>
    <source>
        <strain evidence="1">HYR1</strain>
    </source>
</reference>